<dbReference type="SUPFAM" id="SSF141571">
    <property type="entry name" value="Pentapeptide repeat-like"/>
    <property type="match status" value="1"/>
</dbReference>
<proteinExistence type="predicted"/>
<organism evidence="2 3">
    <name type="scientific">Dictyobacter kobayashii</name>
    <dbReference type="NCBI Taxonomy" id="2014872"/>
    <lineage>
        <taxon>Bacteria</taxon>
        <taxon>Bacillati</taxon>
        <taxon>Chloroflexota</taxon>
        <taxon>Ktedonobacteria</taxon>
        <taxon>Ktedonobacterales</taxon>
        <taxon>Dictyobacteraceae</taxon>
        <taxon>Dictyobacter</taxon>
    </lineage>
</organism>
<keyword evidence="3" id="KW-1185">Reference proteome</keyword>
<gene>
    <name evidence="2" type="ORF">KDK_45130</name>
</gene>
<feature type="transmembrane region" description="Helical" evidence="1">
    <location>
        <begin position="6"/>
        <end position="27"/>
    </location>
</feature>
<keyword evidence="1" id="KW-1133">Transmembrane helix</keyword>
<evidence type="ECO:0000256" key="1">
    <source>
        <dbReference type="SAM" id="Phobius"/>
    </source>
</evidence>
<name>A0A402ANI1_9CHLR</name>
<evidence type="ECO:0000313" key="3">
    <source>
        <dbReference type="Proteomes" id="UP000287188"/>
    </source>
</evidence>
<dbReference type="RefSeq" id="WP_218031949.1">
    <property type="nucleotide sequence ID" value="NZ_BIFS01000001.1"/>
</dbReference>
<comment type="caution">
    <text evidence="2">The sequence shown here is derived from an EMBL/GenBank/DDBJ whole genome shotgun (WGS) entry which is preliminary data.</text>
</comment>
<keyword evidence="1" id="KW-0472">Membrane</keyword>
<dbReference type="Proteomes" id="UP000287188">
    <property type="component" value="Unassembled WGS sequence"/>
</dbReference>
<dbReference type="PANTHER" id="PTHR14136">
    <property type="entry name" value="BTB_POZ DOMAIN-CONTAINING PROTEIN KCTD9"/>
    <property type="match status" value="1"/>
</dbReference>
<dbReference type="EMBL" id="BIFS01000001">
    <property type="protein sequence ID" value="GCE20713.1"/>
    <property type="molecule type" value="Genomic_DNA"/>
</dbReference>
<dbReference type="InterPro" id="IPR001646">
    <property type="entry name" value="5peptide_repeat"/>
</dbReference>
<dbReference type="Pfam" id="PF00805">
    <property type="entry name" value="Pentapeptide"/>
    <property type="match status" value="1"/>
</dbReference>
<keyword evidence="1" id="KW-0812">Transmembrane</keyword>
<dbReference type="InterPro" id="IPR051082">
    <property type="entry name" value="Pentapeptide-BTB/POZ_domain"/>
</dbReference>
<reference evidence="3" key="1">
    <citation type="submission" date="2018-12" db="EMBL/GenBank/DDBJ databases">
        <title>Tengunoibacter tsumagoiensis gen. nov., sp. nov., Dictyobacter kobayashii sp. nov., D. alpinus sp. nov., and D. joshuensis sp. nov. and description of Dictyobacteraceae fam. nov. within the order Ktedonobacterales isolated from Tengu-no-mugimeshi.</title>
        <authorList>
            <person name="Wang C.M."/>
            <person name="Zheng Y."/>
            <person name="Sakai Y."/>
            <person name="Toyoda A."/>
            <person name="Minakuchi Y."/>
            <person name="Abe K."/>
            <person name="Yokota A."/>
            <person name="Yabe S."/>
        </authorList>
    </citation>
    <scope>NUCLEOTIDE SEQUENCE [LARGE SCALE GENOMIC DNA]</scope>
    <source>
        <strain evidence="3">Uno11</strain>
    </source>
</reference>
<dbReference type="Gene3D" id="2.160.20.80">
    <property type="entry name" value="E3 ubiquitin-protein ligase SopA"/>
    <property type="match status" value="1"/>
</dbReference>
<evidence type="ECO:0008006" key="4">
    <source>
        <dbReference type="Google" id="ProtNLM"/>
    </source>
</evidence>
<protein>
    <recommendedName>
        <fullName evidence="4">Pentapeptide repeat-containing protein</fullName>
    </recommendedName>
</protein>
<sequence>MSEIIILGSMIGCCLIILFLAITIVTAQRRAVERLQHQVQAWEKAQGVRRKRWEERIEKDMVTMEQRLIAHLDRLHFEERRRTLQATERVTYELAHLPRIEDTPLPGKIQTIDPGQQIQQLPRSFQGANLSGYDLSYRYLRYADLRNADLSHANLFMADLTGACLRGARMDQADLSAANLTHADLTSADLTGANLLVTDLYDALLVGATLLQTRNLSNEQIRGAIIDRNTQLDPGIDITLPRIPRISLQ</sequence>
<accession>A0A402ANI1</accession>
<evidence type="ECO:0000313" key="2">
    <source>
        <dbReference type="EMBL" id="GCE20713.1"/>
    </source>
</evidence>
<dbReference type="PANTHER" id="PTHR14136:SF17">
    <property type="entry name" value="BTB_POZ DOMAIN-CONTAINING PROTEIN KCTD9"/>
    <property type="match status" value="1"/>
</dbReference>
<dbReference type="AlphaFoldDB" id="A0A402ANI1"/>